<dbReference type="InterPro" id="IPR058781">
    <property type="entry name" value="HH_AprE-like"/>
</dbReference>
<evidence type="ECO:0000256" key="2">
    <source>
        <dbReference type="SAM" id="Coils"/>
    </source>
</evidence>
<keyword evidence="1 3" id="KW-0732">Signal</keyword>
<keyword evidence="2" id="KW-0175">Coiled coil</keyword>
<name>A0A0H1RDX6_9HYPH</name>
<feature type="domain" description="Polysaccharide export protein N-terminal" evidence="4">
    <location>
        <begin position="20"/>
        <end position="84"/>
    </location>
</feature>
<dbReference type="PATRIC" id="fig|1225564.3.peg.2341"/>
<dbReference type="OrthoDB" id="9798876at2"/>
<proteinExistence type="predicted"/>
<sequence length="405" mass="44016">MMKARTLLVVGVPLFLFSPAAKAEYRLDSGDKVEVIIAGMKDFRFQAPVDLNGEVALPVFGSIKARGLTLQELRAQIEATLPNKVLFRRAEDGRKSAVNFNPEELLVTVAEYRPVYVSGDVLKSGSVPFRPGMTVRQALALAGGSMSASSAGATPMDLVRLQSERETLTLEYSKELARVWRLESELKGANPVPSPALLVEKDVADRILKLEIEQKQARQAALESDKAHLRDSIAKMDLRIASLKEQSEKEGKVNEDDQQDLASLSASLEKGNTSIFRVSEARRAALTSATRMLQTNVLLADARKDRDDISRRLEKADEDRRVEILRDLQTANASLVTAALRLRAIGLSVPLPTGGSSVGSTPSILVYRKSADREEQLIGRLDMELMPGDVVTAGAAQGAVAGVTQ</sequence>
<evidence type="ECO:0000259" key="6">
    <source>
        <dbReference type="Pfam" id="PF25994"/>
    </source>
</evidence>
<feature type="coiled-coil region" evidence="2">
    <location>
        <begin position="212"/>
        <end position="246"/>
    </location>
</feature>
<evidence type="ECO:0000259" key="4">
    <source>
        <dbReference type="Pfam" id="PF02563"/>
    </source>
</evidence>
<keyword evidence="8" id="KW-1185">Reference proteome</keyword>
<dbReference type="RefSeq" id="WP_047188598.1">
    <property type="nucleotide sequence ID" value="NZ_LCYG01000020.1"/>
</dbReference>
<dbReference type="Pfam" id="PF02563">
    <property type="entry name" value="Poly_export"/>
    <property type="match status" value="1"/>
</dbReference>
<reference evidence="7 8" key="1">
    <citation type="submission" date="2015-05" db="EMBL/GenBank/DDBJ databases">
        <title>Draft genome sequence of Microvirga vignae strain BR3299, a novel nitrogen fixing bacteria isolated from Brazil semi-aired region.</title>
        <authorList>
            <person name="Zilli J.E."/>
            <person name="Passos S.R."/>
            <person name="Leite J."/>
            <person name="Baldani J.I."/>
            <person name="Xavier G.R."/>
            <person name="Rumjaneck N.G."/>
            <person name="Simoes-Araujo J.L."/>
        </authorList>
    </citation>
    <scope>NUCLEOTIDE SEQUENCE [LARGE SCALE GENOMIC DNA]</scope>
    <source>
        <strain evidence="7 8">BR3299</strain>
    </source>
</reference>
<feature type="domain" description="Soluble ligand binding" evidence="5">
    <location>
        <begin position="115"/>
        <end position="149"/>
    </location>
</feature>
<dbReference type="InterPro" id="IPR003715">
    <property type="entry name" value="Poly_export_N"/>
</dbReference>
<dbReference type="InterPro" id="IPR019554">
    <property type="entry name" value="Soluble_ligand-bd"/>
</dbReference>
<dbReference type="Gene3D" id="3.30.1950.10">
    <property type="entry name" value="wza like domain"/>
    <property type="match status" value="1"/>
</dbReference>
<feature type="domain" description="AprE-like long alpha-helical hairpin" evidence="6">
    <location>
        <begin position="162"/>
        <end position="344"/>
    </location>
</feature>
<gene>
    <name evidence="7" type="ORF">AA309_08660</name>
</gene>
<feature type="chain" id="PRO_5002593101" evidence="3">
    <location>
        <begin position="24"/>
        <end position="405"/>
    </location>
</feature>
<dbReference type="PANTHER" id="PTHR33619">
    <property type="entry name" value="POLYSACCHARIDE EXPORT PROTEIN GFCE-RELATED"/>
    <property type="match status" value="1"/>
</dbReference>
<dbReference type="Proteomes" id="UP000035489">
    <property type="component" value="Unassembled WGS sequence"/>
</dbReference>
<accession>A0A0H1RDX6</accession>
<evidence type="ECO:0000256" key="3">
    <source>
        <dbReference type="SAM" id="SignalP"/>
    </source>
</evidence>
<dbReference type="Pfam" id="PF25994">
    <property type="entry name" value="HH_AprE"/>
    <property type="match status" value="1"/>
</dbReference>
<comment type="caution">
    <text evidence="7">The sequence shown here is derived from an EMBL/GenBank/DDBJ whole genome shotgun (WGS) entry which is preliminary data.</text>
</comment>
<evidence type="ECO:0000256" key="1">
    <source>
        <dbReference type="ARBA" id="ARBA00022729"/>
    </source>
</evidence>
<evidence type="ECO:0000313" key="7">
    <source>
        <dbReference type="EMBL" id="KLK93395.1"/>
    </source>
</evidence>
<protein>
    <submittedName>
        <fullName evidence="7">Uncharacterized protein</fullName>
    </submittedName>
</protein>
<dbReference type="Gene3D" id="3.10.560.10">
    <property type="entry name" value="Outer membrane lipoprotein wza domain like"/>
    <property type="match status" value="1"/>
</dbReference>
<dbReference type="AlphaFoldDB" id="A0A0H1RDX6"/>
<dbReference type="Pfam" id="PF10531">
    <property type="entry name" value="SLBB"/>
    <property type="match status" value="1"/>
</dbReference>
<dbReference type="GO" id="GO:0015159">
    <property type="term" value="F:polysaccharide transmembrane transporter activity"/>
    <property type="evidence" value="ECO:0007669"/>
    <property type="project" value="InterPro"/>
</dbReference>
<evidence type="ECO:0000259" key="5">
    <source>
        <dbReference type="Pfam" id="PF10531"/>
    </source>
</evidence>
<dbReference type="EMBL" id="LCYG01000020">
    <property type="protein sequence ID" value="KLK93395.1"/>
    <property type="molecule type" value="Genomic_DNA"/>
</dbReference>
<evidence type="ECO:0000313" key="8">
    <source>
        <dbReference type="Proteomes" id="UP000035489"/>
    </source>
</evidence>
<dbReference type="PANTHER" id="PTHR33619:SF3">
    <property type="entry name" value="POLYSACCHARIDE EXPORT PROTEIN GFCE-RELATED"/>
    <property type="match status" value="1"/>
</dbReference>
<organism evidence="7 8">
    <name type="scientific">Microvirga vignae</name>
    <dbReference type="NCBI Taxonomy" id="1225564"/>
    <lineage>
        <taxon>Bacteria</taxon>
        <taxon>Pseudomonadati</taxon>
        <taxon>Pseudomonadota</taxon>
        <taxon>Alphaproteobacteria</taxon>
        <taxon>Hyphomicrobiales</taxon>
        <taxon>Methylobacteriaceae</taxon>
        <taxon>Microvirga</taxon>
    </lineage>
</organism>
<feature type="signal peptide" evidence="3">
    <location>
        <begin position="1"/>
        <end position="23"/>
    </location>
</feature>
<dbReference type="STRING" id="1225564.AA309_08660"/>
<dbReference type="InterPro" id="IPR049712">
    <property type="entry name" value="Poly_export"/>
</dbReference>